<accession>A0A8D4UUR5</accession>
<reference evidence="2" key="1">
    <citation type="submission" date="2019-05" db="EMBL/GenBank/DDBJ databases">
        <title>Complete genome sequencing of Dialister sp. strain 5BBH33.</title>
        <authorList>
            <person name="Sakamoto M."/>
            <person name="Murakami T."/>
            <person name="Mori H."/>
        </authorList>
    </citation>
    <scope>NUCLEOTIDE SEQUENCE [LARGE SCALE GENOMIC DNA]</scope>
    <source>
        <strain evidence="2">5BBH33</strain>
    </source>
</reference>
<protein>
    <submittedName>
        <fullName evidence="1">Uncharacterized protein</fullName>
    </submittedName>
</protein>
<organism evidence="1 2">
    <name type="scientific">Dialister hominis</name>
    <dbReference type="NCBI Taxonomy" id="2582419"/>
    <lineage>
        <taxon>Bacteria</taxon>
        <taxon>Bacillati</taxon>
        <taxon>Bacillota</taxon>
        <taxon>Negativicutes</taxon>
        <taxon>Veillonellales</taxon>
        <taxon>Veillonellaceae</taxon>
        <taxon>Dialister</taxon>
    </lineage>
</organism>
<gene>
    <name evidence="1" type="ORF">Dia5BBH33_12750</name>
</gene>
<keyword evidence="2" id="KW-1185">Reference proteome</keyword>
<evidence type="ECO:0000313" key="2">
    <source>
        <dbReference type="Proteomes" id="UP000320585"/>
    </source>
</evidence>
<name>A0A8D4UUR5_9FIRM</name>
<evidence type="ECO:0000313" key="1">
    <source>
        <dbReference type="EMBL" id="BBK25340.1"/>
    </source>
</evidence>
<dbReference type="KEGG" id="dho:Dia5BBH33_12750"/>
<dbReference type="EMBL" id="AP019697">
    <property type="protein sequence ID" value="BBK25340.1"/>
    <property type="molecule type" value="Genomic_DNA"/>
</dbReference>
<dbReference type="Proteomes" id="UP000320585">
    <property type="component" value="Chromosome"/>
</dbReference>
<proteinExistence type="predicted"/>
<dbReference type="AlphaFoldDB" id="A0A8D4UUR5"/>
<sequence>MEILLLNRSCKNHVIVNDAIPILRTAAKLYETGTWSFEKNNCSNSVGDAK</sequence>